<gene>
    <name evidence="3" type="ORF">DESPIGER_1735</name>
</gene>
<keyword evidence="1" id="KW-1133">Transmembrane helix</keyword>
<feature type="transmembrane region" description="Helical" evidence="1">
    <location>
        <begin position="407"/>
        <end position="427"/>
    </location>
</feature>
<dbReference type="OrthoDB" id="5353763at2"/>
<feature type="transmembrane region" description="Helical" evidence="1">
    <location>
        <begin position="251"/>
        <end position="272"/>
    </location>
</feature>
<feature type="transmembrane region" description="Helical" evidence="1">
    <location>
        <begin position="361"/>
        <end position="379"/>
    </location>
</feature>
<accession>A0A1K1LFS1</accession>
<dbReference type="KEGG" id="dpg:DESPIGER_1735"/>
<feature type="transmembrane region" description="Helical" evidence="1">
    <location>
        <begin position="222"/>
        <end position="239"/>
    </location>
</feature>
<keyword evidence="4" id="KW-1185">Reference proteome</keyword>
<feature type="transmembrane region" description="Helical" evidence="1">
    <location>
        <begin position="284"/>
        <end position="307"/>
    </location>
</feature>
<proteinExistence type="predicted"/>
<dbReference type="RefSeq" id="WP_072335493.1">
    <property type="nucleotide sequence ID" value="NZ_DBGALU010000124.1"/>
</dbReference>
<dbReference type="Pfam" id="PF07158">
    <property type="entry name" value="MatC_N"/>
    <property type="match status" value="1"/>
</dbReference>
<keyword evidence="1" id="KW-0812">Transmembrane</keyword>
<sequence length="432" mass="46275">MSAEMLFLISLVLALVLGFLFKTNIGYFALTFAFVNGVFIYDMSVKKVAGLWPIYLFLMLFIVTAFYGFAISNGTLVKLAEKIIYSSRNRPALLPIVLFFICMMFAGTGAGAPATFAFLSPLVMTICIKSKISRVLATVLIFCGSTIGSQFPFSVGGIIIQQVAENSGFHNEGMAMCMNVLMNSLVTMSIFFVITYFVTGGHRTKKVEINKPEPFTAVQKRTLWIVGLVFLCTVIPAMLKVAMPDVATVKKVASFCDITVICTVGIILCSICKVAKEKDAIAKVPFSIIIMICAMGTLIGTAVSGGLVSSLSSWVQVNVTSAAAPYILLAAACTMSFFVATLGVVIPTLALLVAPLASSTGVAPIILFSLISVGGFYTGSSPFSTCGAMALAGLEDQREADVLFKKLLFLPVAGLVWLEFCLYTGLLRNWIG</sequence>
<dbReference type="Proteomes" id="UP000186323">
    <property type="component" value="Chromosome I"/>
</dbReference>
<evidence type="ECO:0000259" key="2">
    <source>
        <dbReference type="Pfam" id="PF07158"/>
    </source>
</evidence>
<feature type="transmembrane region" description="Helical" evidence="1">
    <location>
        <begin position="180"/>
        <end position="201"/>
    </location>
</feature>
<name>A0A1K1LFS1_9BACT</name>
<evidence type="ECO:0000256" key="1">
    <source>
        <dbReference type="SAM" id="Phobius"/>
    </source>
</evidence>
<reference evidence="4" key="1">
    <citation type="submission" date="2016-10" db="EMBL/GenBank/DDBJ databases">
        <authorList>
            <person name="Wegmann U."/>
        </authorList>
    </citation>
    <scope>NUCLEOTIDE SEQUENCE [LARGE SCALE GENOMIC DNA]</scope>
</reference>
<feature type="transmembrane region" description="Helical" evidence="1">
    <location>
        <begin position="52"/>
        <end position="72"/>
    </location>
</feature>
<dbReference type="InterPro" id="IPR009827">
    <property type="entry name" value="MatC_N"/>
</dbReference>
<protein>
    <submittedName>
        <fullName evidence="3">Membrane protein</fullName>
    </submittedName>
</protein>
<feature type="transmembrane region" description="Helical" evidence="1">
    <location>
        <begin position="92"/>
        <end position="123"/>
    </location>
</feature>
<dbReference type="AlphaFoldDB" id="A0A1K1LFS1"/>
<organism evidence="3 4">
    <name type="scientific">Desulfovibrio piger</name>
    <dbReference type="NCBI Taxonomy" id="901"/>
    <lineage>
        <taxon>Bacteria</taxon>
        <taxon>Pseudomonadati</taxon>
        <taxon>Thermodesulfobacteriota</taxon>
        <taxon>Desulfovibrionia</taxon>
        <taxon>Desulfovibrionales</taxon>
        <taxon>Desulfovibrionaceae</taxon>
        <taxon>Desulfovibrio</taxon>
    </lineage>
</organism>
<keyword evidence="1" id="KW-0472">Membrane</keyword>
<feature type="domain" description="Dicarboxylate carrier MatC N-terminal" evidence="2">
    <location>
        <begin position="1"/>
        <end position="148"/>
    </location>
</feature>
<feature type="transmembrane region" description="Helical" evidence="1">
    <location>
        <begin position="327"/>
        <end position="354"/>
    </location>
</feature>
<evidence type="ECO:0000313" key="3">
    <source>
        <dbReference type="EMBL" id="SFV73567.1"/>
    </source>
</evidence>
<dbReference type="EMBL" id="LT630450">
    <property type="protein sequence ID" value="SFV73567.1"/>
    <property type="molecule type" value="Genomic_DNA"/>
</dbReference>
<evidence type="ECO:0000313" key="4">
    <source>
        <dbReference type="Proteomes" id="UP000186323"/>
    </source>
</evidence>